<feature type="signal peptide" evidence="1">
    <location>
        <begin position="1"/>
        <end position="21"/>
    </location>
</feature>
<sequence>MRLSALVGLVASVFLVGSAVANPTPTPEAQTEDLNLKMRYTGPDYPGSTGGPYAGHYGTYYKRDVDSEAKWHRGGGGHWQGGGGGGHWKRAENIDTANLDAENLSLYRPYWGGRGGGWYRGGGGGGWYRGGGGGGGGWYRGGGGGGRWYRGGMGRW</sequence>
<keyword evidence="3" id="KW-1185">Reference proteome</keyword>
<organism evidence="2 3">
    <name type="scientific">Linnemannia exigua</name>
    <dbReference type="NCBI Taxonomy" id="604196"/>
    <lineage>
        <taxon>Eukaryota</taxon>
        <taxon>Fungi</taxon>
        <taxon>Fungi incertae sedis</taxon>
        <taxon>Mucoromycota</taxon>
        <taxon>Mortierellomycotina</taxon>
        <taxon>Mortierellomycetes</taxon>
        <taxon>Mortierellales</taxon>
        <taxon>Mortierellaceae</taxon>
        <taxon>Linnemannia</taxon>
    </lineage>
</organism>
<comment type="caution">
    <text evidence="2">The sequence shown here is derived from an EMBL/GenBank/DDBJ whole genome shotgun (WGS) entry which is preliminary data.</text>
</comment>
<name>A0AAD4DL17_9FUNG</name>
<evidence type="ECO:0000313" key="3">
    <source>
        <dbReference type="Proteomes" id="UP001194580"/>
    </source>
</evidence>
<evidence type="ECO:0000256" key="1">
    <source>
        <dbReference type="SAM" id="SignalP"/>
    </source>
</evidence>
<keyword evidence="1" id="KW-0732">Signal</keyword>
<dbReference type="EMBL" id="JAAAIL010000039">
    <property type="protein sequence ID" value="KAG0280945.1"/>
    <property type="molecule type" value="Genomic_DNA"/>
</dbReference>
<dbReference type="AlphaFoldDB" id="A0AAD4DL17"/>
<gene>
    <name evidence="2" type="ORF">BGZ95_007799</name>
</gene>
<evidence type="ECO:0000313" key="2">
    <source>
        <dbReference type="EMBL" id="KAG0280945.1"/>
    </source>
</evidence>
<proteinExistence type="predicted"/>
<reference evidence="2" key="1">
    <citation type="journal article" date="2020" name="Fungal Divers.">
        <title>Resolving the Mortierellaceae phylogeny through synthesis of multi-gene phylogenetics and phylogenomics.</title>
        <authorList>
            <person name="Vandepol N."/>
            <person name="Liber J."/>
            <person name="Desiro A."/>
            <person name="Na H."/>
            <person name="Kennedy M."/>
            <person name="Barry K."/>
            <person name="Grigoriev I.V."/>
            <person name="Miller A.N."/>
            <person name="O'Donnell K."/>
            <person name="Stajich J.E."/>
            <person name="Bonito G."/>
        </authorList>
    </citation>
    <scope>NUCLEOTIDE SEQUENCE</scope>
    <source>
        <strain evidence="2">NRRL 28262</strain>
    </source>
</reference>
<dbReference type="Proteomes" id="UP001194580">
    <property type="component" value="Unassembled WGS sequence"/>
</dbReference>
<accession>A0AAD4DL17</accession>
<protein>
    <submittedName>
        <fullName evidence="2">Uncharacterized protein</fullName>
    </submittedName>
</protein>
<feature type="chain" id="PRO_5042201519" evidence="1">
    <location>
        <begin position="22"/>
        <end position="156"/>
    </location>
</feature>